<comment type="caution">
    <text evidence="1">The sequence shown here is derived from an EMBL/GenBank/DDBJ whole genome shotgun (WGS) entry which is preliminary data.</text>
</comment>
<dbReference type="RefSeq" id="WP_311703506.1">
    <property type="nucleotide sequence ID" value="NZ_JAVREL010000003.1"/>
</dbReference>
<reference evidence="2" key="1">
    <citation type="submission" date="2023-07" db="EMBL/GenBank/DDBJ databases">
        <title>30 novel species of actinomycetes from the DSMZ collection.</title>
        <authorList>
            <person name="Nouioui I."/>
        </authorList>
    </citation>
    <scope>NUCLEOTIDE SEQUENCE [LARGE SCALE GENOMIC DNA]</scope>
    <source>
        <strain evidence="2">DSM 44938</strain>
    </source>
</reference>
<dbReference type="SUPFAM" id="SSF140453">
    <property type="entry name" value="EsxAB dimer-like"/>
    <property type="match status" value="1"/>
</dbReference>
<evidence type="ECO:0000313" key="2">
    <source>
        <dbReference type="Proteomes" id="UP001183246"/>
    </source>
</evidence>
<dbReference type="Pfam" id="PF06013">
    <property type="entry name" value="WXG100"/>
    <property type="match status" value="1"/>
</dbReference>
<protein>
    <submittedName>
        <fullName evidence="1">WXG100 family type VII secretion target</fullName>
    </submittedName>
</protein>
<dbReference type="Proteomes" id="UP001183246">
    <property type="component" value="Unassembled WGS sequence"/>
</dbReference>
<sequence>MGREGDVDVTYQDMRDAGDRLIEAKEDFNTKFDQLKVYVADLVQDGYVTTRSSVAFDQAYEEFTTGGKQTMDSLQGLGDFLHGAADGFADLDRQLEEGLRE</sequence>
<dbReference type="InterPro" id="IPR036689">
    <property type="entry name" value="ESAT-6-like_sf"/>
</dbReference>
<proteinExistence type="predicted"/>
<gene>
    <name evidence="1" type="ORF">RM590_06990</name>
</gene>
<evidence type="ECO:0000313" key="1">
    <source>
        <dbReference type="EMBL" id="MDT0342372.1"/>
    </source>
</evidence>
<organism evidence="1 2">
    <name type="scientific">Streptomyces litchfieldiae</name>
    <dbReference type="NCBI Taxonomy" id="3075543"/>
    <lineage>
        <taxon>Bacteria</taxon>
        <taxon>Bacillati</taxon>
        <taxon>Actinomycetota</taxon>
        <taxon>Actinomycetes</taxon>
        <taxon>Kitasatosporales</taxon>
        <taxon>Streptomycetaceae</taxon>
        <taxon>Streptomyces</taxon>
    </lineage>
</organism>
<accession>A0ABU2MLS2</accession>
<name>A0ABU2MLS2_9ACTN</name>
<dbReference type="InterPro" id="IPR010310">
    <property type="entry name" value="T7SS_ESAT-6-like"/>
</dbReference>
<keyword evidence="2" id="KW-1185">Reference proteome</keyword>
<dbReference type="Gene3D" id="1.10.287.1060">
    <property type="entry name" value="ESAT-6-like"/>
    <property type="match status" value="1"/>
</dbReference>
<dbReference type="EMBL" id="JAVREL010000003">
    <property type="protein sequence ID" value="MDT0342372.1"/>
    <property type="molecule type" value="Genomic_DNA"/>
</dbReference>